<comment type="caution">
    <text evidence="2">The sequence shown here is derived from an EMBL/GenBank/DDBJ whole genome shotgun (WGS) entry which is preliminary data.</text>
</comment>
<gene>
    <name evidence="2" type="ORF">WHR41_09325</name>
</gene>
<keyword evidence="3" id="KW-1185">Reference proteome</keyword>
<feature type="region of interest" description="Disordered" evidence="1">
    <location>
        <begin position="1"/>
        <end position="34"/>
    </location>
</feature>
<evidence type="ECO:0000313" key="2">
    <source>
        <dbReference type="EMBL" id="KAL1581877.1"/>
    </source>
</evidence>
<dbReference type="EMBL" id="JAAQHG020000111">
    <property type="protein sequence ID" value="KAL1581877.1"/>
    <property type="molecule type" value="Genomic_DNA"/>
</dbReference>
<dbReference type="RefSeq" id="XP_069224985.1">
    <property type="nucleotide sequence ID" value="XM_069377929.1"/>
</dbReference>
<dbReference type="AlphaFoldDB" id="A0AB34K9S1"/>
<sequence>MSSTAMNQPLINSAGVHAPSETKQLSGKHDPLIASGTESKKSWTSIFLVEFDHLERITSELLCKDDTLVADFARILKLKRAKPDVPKGRPAIWTNLKPYILQNREASPKGNGGEH</sequence>
<proteinExistence type="predicted"/>
<dbReference type="GeneID" id="96010767"/>
<name>A0AB34K9S1_9PEZI</name>
<organism evidence="2 3">
    <name type="scientific">Cladosporium halotolerans</name>
    <dbReference type="NCBI Taxonomy" id="1052096"/>
    <lineage>
        <taxon>Eukaryota</taxon>
        <taxon>Fungi</taxon>
        <taxon>Dikarya</taxon>
        <taxon>Ascomycota</taxon>
        <taxon>Pezizomycotina</taxon>
        <taxon>Dothideomycetes</taxon>
        <taxon>Dothideomycetidae</taxon>
        <taxon>Cladosporiales</taxon>
        <taxon>Cladosporiaceae</taxon>
        <taxon>Cladosporium</taxon>
    </lineage>
</organism>
<reference evidence="2 3" key="1">
    <citation type="journal article" date="2020" name="Microbiol. Resour. Announc.">
        <title>Draft Genome Sequence of a Cladosporium Species Isolated from the Mesophotic Ascidian Didemnum maculosum.</title>
        <authorList>
            <person name="Gioti A."/>
            <person name="Siaperas R."/>
            <person name="Nikolaivits E."/>
            <person name="Le Goff G."/>
            <person name="Ouazzani J."/>
            <person name="Kotoulas G."/>
            <person name="Topakas E."/>
        </authorList>
    </citation>
    <scope>NUCLEOTIDE SEQUENCE [LARGE SCALE GENOMIC DNA]</scope>
    <source>
        <strain evidence="2 3">TM138-S3</strain>
    </source>
</reference>
<protein>
    <submittedName>
        <fullName evidence="2">Uncharacterized protein</fullName>
    </submittedName>
</protein>
<feature type="compositionally biased region" description="Polar residues" evidence="1">
    <location>
        <begin position="1"/>
        <end position="11"/>
    </location>
</feature>
<dbReference type="Proteomes" id="UP000803884">
    <property type="component" value="Unassembled WGS sequence"/>
</dbReference>
<evidence type="ECO:0000256" key="1">
    <source>
        <dbReference type="SAM" id="MobiDB-lite"/>
    </source>
</evidence>
<evidence type="ECO:0000313" key="3">
    <source>
        <dbReference type="Proteomes" id="UP000803884"/>
    </source>
</evidence>
<accession>A0AB34K9S1</accession>